<evidence type="ECO:0000256" key="3">
    <source>
        <dbReference type="ARBA" id="ARBA00022946"/>
    </source>
</evidence>
<dbReference type="AlphaFoldDB" id="A0A9W8EJ48"/>
<organism evidence="9 10">
    <name type="scientific">Coemansia thaxteri</name>
    <dbReference type="NCBI Taxonomy" id="2663907"/>
    <lineage>
        <taxon>Eukaryota</taxon>
        <taxon>Fungi</taxon>
        <taxon>Fungi incertae sedis</taxon>
        <taxon>Zoopagomycota</taxon>
        <taxon>Kickxellomycotina</taxon>
        <taxon>Kickxellomycetes</taxon>
        <taxon>Kickxellales</taxon>
        <taxon>Kickxellaceae</taxon>
        <taxon>Coemansia</taxon>
    </lineage>
</organism>
<dbReference type="EMBL" id="JANBQF010000278">
    <property type="protein sequence ID" value="KAJ2002700.1"/>
    <property type="molecule type" value="Genomic_DNA"/>
</dbReference>
<dbReference type="InterPro" id="IPR052571">
    <property type="entry name" value="Mt_RNA_Methyltransferase"/>
</dbReference>
<evidence type="ECO:0000256" key="6">
    <source>
        <dbReference type="ARBA" id="ARBA00023128"/>
    </source>
</evidence>
<evidence type="ECO:0000256" key="1">
    <source>
        <dbReference type="ARBA" id="ARBA00004173"/>
    </source>
</evidence>
<evidence type="ECO:0000313" key="10">
    <source>
        <dbReference type="Proteomes" id="UP001150907"/>
    </source>
</evidence>
<keyword evidence="9" id="KW-0689">Ribosomal protein</keyword>
<proteinExistence type="predicted"/>
<keyword evidence="9" id="KW-0687">Ribonucleoprotein</keyword>
<reference evidence="9" key="1">
    <citation type="submission" date="2022-07" db="EMBL/GenBank/DDBJ databases">
        <title>Phylogenomic reconstructions and comparative analyses of Kickxellomycotina fungi.</title>
        <authorList>
            <person name="Reynolds N.K."/>
            <person name="Stajich J.E."/>
            <person name="Barry K."/>
            <person name="Grigoriev I.V."/>
            <person name="Crous P."/>
            <person name="Smith M.E."/>
        </authorList>
    </citation>
    <scope>NUCLEOTIDE SEQUENCE</scope>
    <source>
        <strain evidence="9">IMI 214461</strain>
    </source>
</reference>
<keyword evidence="5" id="KW-0411">Iron-sulfur</keyword>
<feature type="region of interest" description="Disordered" evidence="8">
    <location>
        <begin position="557"/>
        <end position="586"/>
    </location>
</feature>
<sequence length="586" mass="64410">MSSLAFNAGRLSRPRLSAVLVHARGLKQVPDSTWLKPPPPATLGPTPSDRLARLPLATPDDLQVLRSLESLDECVRDLYEESARVSGPILRGTDEVRFGRKYIGLVALPPPLISAIDAFIAPLSKTALRYDYLRIADALRSTAQLTPRGKGKGRAAEEQRKNGHRSQDHLLLSREDEKAPKLLPGERVEIVVADRQGSGRAPPDSLVRPGTPLRPHTLEYGRAETAAYLAACVPAAYAVIYNVLAELANRLPGVTPRNVMDFGCGPATALWAIRDLWPTSSSYLGIDVSEDMLLCAEATAVPHHDSCSFMRYLPPHSASSSTHDLVISAFALSELPSDALRKSTVETLWAHTADTLVLVDRGSPDAARMIADARDHVLSLGQCCTTLAPLPNDLPDPTAHSPAWIHFSQRAQRPSFTMLTKHSKSNVEDLRYSYVILRRTSRPSLPLPVTSTGDSPVSMSVAQANPDKYLPTGELRKPADLLALEAYHWPRIILPPIKRKGHVIMDVTTKKGTVERWTFTKSHNKQAYRDARKASWGDLFPHTPKSTTVRPHFAAAVAAAERAKNPQQEPRKNRKTRRSEMGISDQ</sequence>
<dbReference type="GO" id="GO:0003735">
    <property type="term" value="F:structural constituent of ribosome"/>
    <property type="evidence" value="ECO:0007669"/>
    <property type="project" value="TreeGrafter"/>
</dbReference>
<comment type="subcellular location">
    <subcellularLocation>
        <location evidence="1">Mitochondrion</location>
    </subcellularLocation>
</comment>
<dbReference type="GO" id="GO:0046872">
    <property type="term" value="F:metal ion binding"/>
    <property type="evidence" value="ECO:0007669"/>
    <property type="project" value="UniProtKB-KW"/>
</dbReference>
<evidence type="ECO:0000256" key="5">
    <source>
        <dbReference type="ARBA" id="ARBA00023014"/>
    </source>
</evidence>
<evidence type="ECO:0000256" key="4">
    <source>
        <dbReference type="ARBA" id="ARBA00023004"/>
    </source>
</evidence>
<dbReference type="Pfam" id="PF09243">
    <property type="entry name" value="Rsm22"/>
    <property type="match status" value="1"/>
</dbReference>
<protein>
    <submittedName>
        <fullName evidence="9">37S ribosomal protein S22</fullName>
    </submittedName>
</protein>
<evidence type="ECO:0000313" key="9">
    <source>
        <dbReference type="EMBL" id="KAJ2002700.1"/>
    </source>
</evidence>
<comment type="function">
    <text evidence="7">Mitochondrial ribosome (mitoribosome) assembly factor. Binds at the interface of the head and body domains of the mitochondrial small ribosomal subunit (mt-SSU), occluding the mRNA channel and preventing compaction of the head domain towards the body. Probable inactive methyltransferase: retains the characteristic folding and ability to bind S-adenosyl-L-methionine, but it probably lost its methyltransferase activity.</text>
</comment>
<keyword evidence="6" id="KW-0496">Mitochondrion</keyword>
<accession>A0A9W8EJ48</accession>
<keyword evidence="2" id="KW-0479">Metal-binding</keyword>
<keyword evidence="4" id="KW-0408">Iron</keyword>
<comment type="caution">
    <text evidence="9">The sequence shown here is derived from an EMBL/GenBank/DDBJ whole genome shotgun (WGS) entry which is preliminary data.</text>
</comment>
<feature type="region of interest" description="Disordered" evidence="8">
    <location>
        <begin position="144"/>
        <end position="176"/>
    </location>
</feature>
<dbReference type="GO" id="GO:0006412">
    <property type="term" value="P:translation"/>
    <property type="evidence" value="ECO:0007669"/>
    <property type="project" value="InterPro"/>
</dbReference>
<dbReference type="PANTHER" id="PTHR13184">
    <property type="entry name" value="37S RIBOSOMAL PROTEIN S22"/>
    <property type="match status" value="1"/>
</dbReference>
<name>A0A9W8EJ48_9FUNG</name>
<keyword evidence="10" id="KW-1185">Reference proteome</keyword>
<dbReference type="GO" id="GO:0005763">
    <property type="term" value="C:mitochondrial small ribosomal subunit"/>
    <property type="evidence" value="ECO:0007669"/>
    <property type="project" value="TreeGrafter"/>
</dbReference>
<feature type="compositionally biased region" description="Basic and acidic residues" evidence="8">
    <location>
        <begin position="154"/>
        <end position="176"/>
    </location>
</feature>
<evidence type="ECO:0000256" key="7">
    <source>
        <dbReference type="ARBA" id="ARBA00045681"/>
    </source>
</evidence>
<dbReference type="GO" id="GO:0051536">
    <property type="term" value="F:iron-sulfur cluster binding"/>
    <property type="evidence" value="ECO:0007669"/>
    <property type="project" value="UniProtKB-KW"/>
</dbReference>
<dbReference type="InterPro" id="IPR015324">
    <property type="entry name" value="Ribosomal_Rsm22-like"/>
</dbReference>
<gene>
    <name evidence="9" type="primary">RSM22</name>
    <name evidence="9" type="ORF">H4R26_003474</name>
</gene>
<keyword evidence="3" id="KW-0809">Transit peptide</keyword>
<dbReference type="Proteomes" id="UP001150907">
    <property type="component" value="Unassembled WGS sequence"/>
</dbReference>
<dbReference type="PANTHER" id="PTHR13184:SF5">
    <property type="entry name" value="METHYLTRANSFERASE-LIKE PROTEIN 17, MITOCHONDRIAL"/>
    <property type="match status" value="1"/>
</dbReference>
<dbReference type="OrthoDB" id="421327at2759"/>
<evidence type="ECO:0000256" key="2">
    <source>
        <dbReference type="ARBA" id="ARBA00022723"/>
    </source>
</evidence>
<evidence type="ECO:0000256" key="8">
    <source>
        <dbReference type="SAM" id="MobiDB-lite"/>
    </source>
</evidence>
<dbReference type="GO" id="GO:0008168">
    <property type="term" value="F:methyltransferase activity"/>
    <property type="evidence" value="ECO:0007669"/>
    <property type="project" value="InterPro"/>
</dbReference>
<dbReference type="SUPFAM" id="SSF53335">
    <property type="entry name" value="S-adenosyl-L-methionine-dependent methyltransferases"/>
    <property type="match status" value="1"/>
</dbReference>
<dbReference type="InterPro" id="IPR029063">
    <property type="entry name" value="SAM-dependent_MTases_sf"/>
</dbReference>
<dbReference type="Gene3D" id="3.40.50.150">
    <property type="entry name" value="Vaccinia Virus protein VP39"/>
    <property type="match status" value="1"/>
</dbReference>